<feature type="domain" description="Aerolysin-like C-terminal" evidence="5">
    <location>
        <begin position="55"/>
        <end position="426"/>
    </location>
</feature>
<dbReference type="PRINTS" id="PR00754">
    <property type="entry name" value="AEROLYSIN"/>
</dbReference>
<evidence type="ECO:0000256" key="4">
    <source>
        <dbReference type="SAM" id="SignalP"/>
    </source>
</evidence>
<accession>A0A0A0IP37</accession>
<proteinExistence type="inferred from homology"/>
<dbReference type="SUPFAM" id="SSF56973">
    <property type="entry name" value="Aerolisin/ETX pore-forming domain"/>
    <property type="match status" value="1"/>
</dbReference>
<dbReference type="InterPro" id="IPR055267">
    <property type="entry name" value="Aerolysin-like_C"/>
</dbReference>
<comment type="caution">
    <text evidence="6">The sequence shown here is derived from an EMBL/GenBank/DDBJ whole genome shotgun (WGS) entry which is preliminary data.</text>
</comment>
<dbReference type="EMBL" id="JDRY01000001">
    <property type="protein sequence ID" value="KGN01957.1"/>
    <property type="molecule type" value="Genomic_DNA"/>
</dbReference>
<dbReference type="AlphaFoldDB" id="A0A0A0IP37"/>
<dbReference type="GO" id="GO:0005576">
    <property type="term" value="C:extracellular region"/>
    <property type="evidence" value="ECO:0007669"/>
    <property type="project" value="InterPro"/>
</dbReference>
<feature type="region of interest" description="Disordered" evidence="3">
    <location>
        <begin position="391"/>
        <end position="412"/>
    </location>
</feature>
<dbReference type="SMART" id="SM00999">
    <property type="entry name" value="Aerolysin"/>
    <property type="match status" value="1"/>
</dbReference>
<gene>
    <name evidence="6" type="ORF">Z955_00730</name>
</gene>
<sequence>MLKKSFIKRALCTSFIAAQCLTVVPYVQAFASTNFASETYNMQGNKTSINMFAYEDNEDLKAKIIQNPDFITNWAMIADTFGFAWCGGTAGFMVGQDFEFSRKEEDGKPVYYLKARYNSNDRMSNGYRANERLVMKITNTRFVIDESSIKLGKPKVRKISPLSSQSADVINPNKTDAKLTGAFTYTTTQTTSKTENYKFGEKIGVKTSFKVGIPFLADNKIETNFDISAEQGWSTTKSNVETRQATNSYMSTVAPKSKKTIFLDVLRKQSDVPYEAKIYMEYDIEFTGFLKYTGNARKDHPVDRPTVSFKLGGKNGMSAVEHLKDLYKHRNINGYSQWDWKWIEDNENYSFTSRYEELNKIYYGGEISGVFTNVNGTKAVVREGKEISLDETDKNAKTRSKRSTENSDVRVENIKVKDAPGFKLDSITYTTNNEAKTIDVENKK</sequence>
<dbReference type="Gene3D" id="3.30.412.10">
    <property type="entry name" value="Proaerolysin, chain A, domain 2"/>
    <property type="match status" value="1"/>
</dbReference>
<evidence type="ECO:0000256" key="3">
    <source>
        <dbReference type="SAM" id="MobiDB-lite"/>
    </source>
</evidence>
<dbReference type="InterPro" id="IPR053237">
    <property type="entry name" value="Natterin_C"/>
</dbReference>
<organism evidence="6 7">
    <name type="scientific">Clostridium botulinum C/D str. DC5</name>
    <dbReference type="NCBI Taxonomy" id="1443128"/>
    <lineage>
        <taxon>Bacteria</taxon>
        <taxon>Bacillati</taxon>
        <taxon>Bacillota</taxon>
        <taxon>Clostridia</taxon>
        <taxon>Eubacteriales</taxon>
        <taxon>Clostridiaceae</taxon>
        <taxon>Clostridium</taxon>
    </lineage>
</organism>
<dbReference type="InterPro" id="IPR005830">
    <property type="entry name" value="Aerolysn"/>
</dbReference>
<feature type="signal peptide" evidence="4">
    <location>
        <begin position="1"/>
        <end position="29"/>
    </location>
</feature>
<dbReference type="Proteomes" id="UP000030014">
    <property type="component" value="Unassembled WGS sequence"/>
</dbReference>
<comment type="similarity">
    <text evidence="1">Belongs to the aerolysin family.</text>
</comment>
<name>A0A0A0IP37_CLOBO</name>
<feature type="chain" id="PRO_5039267140" evidence="4">
    <location>
        <begin position="30"/>
        <end position="444"/>
    </location>
</feature>
<protein>
    <submittedName>
        <fullName evidence="6">Alpha-toxin</fullName>
    </submittedName>
</protein>
<dbReference type="PANTHER" id="PTHR39244:SF5">
    <property type="entry name" value="NATTERIN-3-LIKE"/>
    <property type="match status" value="1"/>
</dbReference>
<evidence type="ECO:0000256" key="2">
    <source>
        <dbReference type="ARBA" id="ARBA00023157"/>
    </source>
</evidence>
<evidence type="ECO:0000259" key="5">
    <source>
        <dbReference type="SMART" id="SM00999"/>
    </source>
</evidence>
<dbReference type="RefSeq" id="WP_039258915.1">
    <property type="nucleotide sequence ID" value="NZ_JDRY01000001.1"/>
</dbReference>
<keyword evidence="2" id="KW-1015">Disulfide bond</keyword>
<evidence type="ECO:0000313" key="7">
    <source>
        <dbReference type="Proteomes" id="UP000030014"/>
    </source>
</evidence>
<reference evidence="6 7" key="1">
    <citation type="submission" date="2014-01" db="EMBL/GenBank/DDBJ databases">
        <title>Plasmidome dynamics in the species complex Clostridium novyi sensu lato converts strains of independent lineages into distinctly different pathogens.</title>
        <authorList>
            <person name="Skarin H."/>
            <person name="Segerman B."/>
        </authorList>
    </citation>
    <scope>NUCLEOTIDE SEQUENCE [LARGE SCALE GENOMIC DNA]</scope>
    <source>
        <strain evidence="6 7">DC5</strain>
    </source>
</reference>
<evidence type="ECO:0000313" key="6">
    <source>
        <dbReference type="EMBL" id="KGN01957.1"/>
    </source>
</evidence>
<dbReference type="Gene3D" id="2.170.15.10">
    <property type="entry name" value="Proaerolysin, chain A, domain 3"/>
    <property type="match status" value="1"/>
</dbReference>
<dbReference type="PANTHER" id="PTHR39244">
    <property type="entry name" value="NATTERIN-4"/>
    <property type="match status" value="1"/>
</dbReference>
<evidence type="ECO:0000256" key="1">
    <source>
        <dbReference type="ARBA" id="ARBA00009831"/>
    </source>
</evidence>
<dbReference type="Pfam" id="PF01117">
    <property type="entry name" value="Aerolysin"/>
    <property type="match status" value="1"/>
</dbReference>
<keyword evidence="4" id="KW-0732">Signal</keyword>